<dbReference type="GO" id="GO:0008270">
    <property type="term" value="F:zinc ion binding"/>
    <property type="evidence" value="ECO:0007669"/>
    <property type="project" value="InterPro"/>
</dbReference>
<dbReference type="InterPro" id="IPR007219">
    <property type="entry name" value="XnlR_reg_dom"/>
</dbReference>
<dbReference type="InterPro" id="IPR001138">
    <property type="entry name" value="Zn2Cys6_DnaBD"/>
</dbReference>
<dbReference type="AlphaFoldDB" id="A0A6A7AB16"/>
<evidence type="ECO:0000256" key="1">
    <source>
        <dbReference type="ARBA" id="ARBA00022723"/>
    </source>
</evidence>
<evidence type="ECO:0000313" key="6">
    <source>
        <dbReference type="Proteomes" id="UP000799424"/>
    </source>
</evidence>
<reference evidence="5" key="1">
    <citation type="journal article" date="2020" name="Stud. Mycol.">
        <title>101 Dothideomycetes genomes: a test case for predicting lifestyles and emergence of pathogens.</title>
        <authorList>
            <person name="Haridas S."/>
            <person name="Albert R."/>
            <person name="Binder M."/>
            <person name="Bloem J."/>
            <person name="Labutti K."/>
            <person name="Salamov A."/>
            <person name="Andreopoulos B."/>
            <person name="Baker S."/>
            <person name="Barry K."/>
            <person name="Bills G."/>
            <person name="Bluhm B."/>
            <person name="Cannon C."/>
            <person name="Castanera R."/>
            <person name="Culley D."/>
            <person name="Daum C."/>
            <person name="Ezra D."/>
            <person name="Gonzalez J."/>
            <person name="Henrissat B."/>
            <person name="Kuo A."/>
            <person name="Liang C."/>
            <person name="Lipzen A."/>
            <person name="Lutzoni F."/>
            <person name="Magnuson J."/>
            <person name="Mondo S."/>
            <person name="Nolan M."/>
            <person name="Ohm R."/>
            <person name="Pangilinan J."/>
            <person name="Park H.-J."/>
            <person name="Ramirez L."/>
            <person name="Alfaro M."/>
            <person name="Sun H."/>
            <person name="Tritt A."/>
            <person name="Yoshinaga Y."/>
            <person name="Zwiers L.-H."/>
            <person name="Turgeon B."/>
            <person name="Goodwin S."/>
            <person name="Spatafora J."/>
            <person name="Crous P."/>
            <person name="Grigoriev I."/>
        </authorList>
    </citation>
    <scope>NUCLEOTIDE SEQUENCE</scope>
    <source>
        <strain evidence="5">CBS 113818</strain>
    </source>
</reference>
<accession>A0A6A7AB16</accession>
<gene>
    <name evidence="5" type="ORF">CC86DRAFT_285140</name>
</gene>
<dbReference type="InterPro" id="IPR053230">
    <property type="entry name" value="Trans_reg_galc"/>
</dbReference>
<dbReference type="OrthoDB" id="5296287at2759"/>
<dbReference type="EMBL" id="MU006220">
    <property type="protein sequence ID" value="KAF2829918.1"/>
    <property type="molecule type" value="Genomic_DNA"/>
</dbReference>
<evidence type="ECO:0000256" key="3">
    <source>
        <dbReference type="SAM" id="MobiDB-lite"/>
    </source>
</evidence>
<dbReference type="PROSITE" id="PS50048">
    <property type="entry name" value="ZN2_CY6_FUNGAL_2"/>
    <property type="match status" value="1"/>
</dbReference>
<dbReference type="PROSITE" id="PS00463">
    <property type="entry name" value="ZN2_CY6_FUNGAL_1"/>
    <property type="match status" value="1"/>
</dbReference>
<dbReference type="CDD" id="cd00067">
    <property type="entry name" value="GAL4"/>
    <property type="match status" value="1"/>
</dbReference>
<dbReference type="GO" id="GO:0006351">
    <property type="term" value="P:DNA-templated transcription"/>
    <property type="evidence" value="ECO:0007669"/>
    <property type="project" value="InterPro"/>
</dbReference>
<dbReference type="GO" id="GO:0000981">
    <property type="term" value="F:DNA-binding transcription factor activity, RNA polymerase II-specific"/>
    <property type="evidence" value="ECO:0007669"/>
    <property type="project" value="InterPro"/>
</dbReference>
<dbReference type="Gene3D" id="4.10.240.10">
    <property type="entry name" value="Zn(2)-C6 fungal-type DNA-binding domain"/>
    <property type="match status" value="1"/>
</dbReference>
<sequence>MTSTPQTRRTVAIPRMARSDQRPHAAQVRRRVSRACTACRSHKIKCTGDKPLCAHCAETERECVYIMPRKDRLKVVTEQCREMAGLLGALRNFASAEDKVRIANIVDEVTKEISDIPPPTASTDPDGDSYLSPESRWSGSLDQDQKLGVETLDVLDENLHGEQLRATGFVGRSSEVHWLRVALSQTEESEVGSEGILPQRTGSYVSDNDQIHTYSYWTDGQLPDLGFPPETRGLPQPEVAERLVHCYMSKIHDSFPIFPCKIFEDKFLRYLAAERQQTSLPSSKRWEAILYLVFAIAARMSHLTKASWRGAEYDHLVYQARAKHLGLSEVSVFNPPDLQQIQGLGLLAFYWMSVGQVSRAWTSIGLAVRFAYSLGLHVQNEDPSATAVAKENLARTWWSLHWLESTLSTMTGRPSTIVDSRCSVSFPLTCPEGQASEGMAHASCADQRTDSPVSISSNMAFGSRRNSAGFVRRESNPGSYFRTVAELSVITQSILSELYSAGTISQTFEDIQRSISQIGRRLEQWLKTLPIGFNLQQIPRGVSEPWVQERILLSFRFCSARILLTRPCLVGRGQQGRYLSEGSFMVRSADACVEAAKTMVGFLPDEPQSDLIRTYGPWWNIVHHITQAISVLLLTLSCPSISSHDNLTSLQCTKKAIRWLHNVQDPLAGLASQRALDALEVIGRRYNFDCSDLWSLGAENLMHRQNSVPDVFMPAHPSHVMATMQAAEHAGTFMTSFAAFDPGMTGTAFSPHDGSHPFENSFYMAGS</sequence>
<evidence type="ECO:0000313" key="5">
    <source>
        <dbReference type="EMBL" id="KAF2829918.1"/>
    </source>
</evidence>
<dbReference type="InterPro" id="IPR036864">
    <property type="entry name" value="Zn2-C6_fun-type_DNA-bd_sf"/>
</dbReference>
<evidence type="ECO:0000259" key="4">
    <source>
        <dbReference type="PROSITE" id="PS50048"/>
    </source>
</evidence>
<dbReference type="PANTHER" id="PTHR47654">
    <property type="entry name" value="ZN(II)2CYS6 TRANSCRIPTION FACTOR (EUROFUNG)-RELATED"/>
    <property type="match status" value="1"/>
</dbReference>
<keyword evidence="1" id="KW-0479">Metal-binding</keyword>
<dbReference type="Pfam" id="PF04082">
    <property type="entry name" value="Fungal_trans"/>
    <property type="match status" value="1"/>
</dbReference>
<dbReference type="GO" id="GO:0003677">
    <property type="term" value="F:DNA binding"/>
    <property type="evidence" value="ECO:0007669"/>
    <property type="project" value="InterPro"/>
</dbReference>
<feature type="region of interest" description="Disordered" evidence="3">
    <location>
        <begin position="113"/>
        <end position="143"/>
    </location>
</feature>
<dbReference type="SMART" id="SM00066">
    <property type="entry name" value="GAL4"/>
    <property type="match status" value="1"/>
</dbReference>
<name>A0A6A7AB16_9PLEO</name>
<keyword evidence="6" id="KW-1185">Reference proteome</keyword>
<dbReference type="SMART" id="SM00906">
    <property type="entry name" value="Fungal_trans"/>
    <property type="match status" value="1"/>
</dbReference>
<evidence type="ECO:0000256" key="2">
    <source>
        <dbReference type="ARBA" id="ARBA00023242"/>
    </source>
</evidence>
<dbReference type="SUPFAM" id="SSF57701">
    <property type="entry name" value="Zn2/Cys6 DNA-binding domain"/>
    <property type="match status" value="1"/>
</dbReference>
<dbReference type="Proteomes" id="UP000799424">
    <property type="component" value="Unassembled WGS sequence"/>
</dbReference>
<keyword evidence="2" id="KW-0539">Nucleus</keyword>
<proteinExistence type="predicted"/>
<dbReference type="Pfam" id="PF00172">
    <property type="entry name" value="Zn_clus"/>
    <property type="match status" value="1"/>
</dbReference>
<dbReference type="PANTHER" id="PTHR47654:SF5">
    <property type="entry name" value="TRANSCRIPTION FACTOR DOMAIN-CONTAINING PROTEIN"/>
    <property type="match status" value="1"/>
</dbReference>
<feature type="domain" description="Zn(2)-C6 fungal-type" evidence="4">
    <location>
        <begin position="35"/>
        <end position="65"/>
    </location>
</feature>
<organism evidence="5 6">
    <name type="scientific">Ophiobolus disseminans</name>
    <dbReference type="NCBI Taxonomy" id="1469910"/>
    <lineage>
        <taxon>Eukaryota</taxon>
        <taxon>Fungi</taxon>
        <taxon>Dikarya</taxon>
        <taxon>Ascomycota</taxon>
        <taxon>Pezizomycotina</taxon>
        <taxon>Dothideomycetes</taxon>
        <taxon>Pleosporomycetidae</taxon>
        <taxon>Pleosporales</taxon>
        <taxon>Pleosporineae</taxon>
        <taxon>Phaeosphaeriaceae</taxon>
        <taxon>Ophiobolus</taxon>
    </lineage>
</organism>
<protein>
    <recommendedName>
        <fullName evidence="4">Zn(2)-C6 fungal-type domain-containing protein</fullName>
    </recommendedName>
</protein>
<dbReference type="CDD" id="cd12148">
    <property type="entry name" value="fungal_TF_MHR"/>
    <property type="match status" value="1"/>
</dbReference>